<dbReference type="HOGENOM" id="CLU_2984627_0_0_1"/>
<evidence type="ECO:0000313" key="1">
    <source>
        <dbReference type="EMBL" id="KIK22836.1"/>
    </source>
</evidence>
<name>A0A0C9Z177_9AGAM</name>
<gene>
    <name evidence="1" type="ORF">PISMIDRAFT_101671</name>
</gene>
<keyword evidence="2" id="KW-1185">Reference proteome</keyword>
<reference evidence="2" key="2">
    <citation type="submission" date="2015-01" db="EMBL/GenBank/DDBJ databases">
        <title>Evolutionary Origins and Diversification of the Mycorrhizal Mutualists.</title>
        <authorList>
            <consortium name="DOE Joint Genome Institute"/>
            <consortium name="Mycorrhizal Genomics Consortium"/>
            <person name="Kohler A."/>
            <person name="Kuo A."/>
            <person name="Nagy L.G."/>
            <person name="Floudas D."/>
            <person name="Copeland A."/>
            <person name="Barry K.W."/>
            <person name="Cichocki N."/>
            <person name="Veneault-Fourrey C."/>
            <person name="LaButti K."/>
            <person name="Lindquist E.A."/>
            <person name="Lipzen A."/>
            <person name="Lundell T."/>
            <person name="Morin E."/>
            <person name="Murat C."/>
            <person name="Riley R."/>
            <person name="Ohm R."/>
            <person name="Sun H."/>
            <person name="Tunlid A."/>
            <person name="Henrissat B."/>
            <person name="Grigoriev I.V."/>
            <person name="Hibbett D.S."/>
            <person name="Martin F."/>
        </authorList>
    </citation>
    <scope>NUCLEOTIDE SEQUENCE [LARGE SCALE GENOMIC DNA]</scope>
    <source>
        <strain evidence="2">441</strain>
    </source>
</reference>
<evidence type="ECO:0000313" key="2">
    <source>
        <dbReference type="Proteomes" id="UP000054018"/>
    </source>
</evidence>
<organism evidence="1 2">
    <name type="scientific">Pisolithus microcarpus 441</name>
    <dbReference type="NCBI Taxonomy" id="765257"/>
    <lineage>
        <taxon>Eukaryota</taxon>
        <taxon>Fungi</taxon>
        <taxon>Dikarya</taxon>
        <taxon>Basidiomycota</taxon>
        <taxon>Agaricomycotina</taxon>
        <taxon>Agaricomycetes</taxon>
        <taxon>Agaricomycetidae</taxon>
        <taxon>Boletales</taxon>
        <taxon>Sclerodermatineae</taxon>
        <taxon>Pisolithaceae</taxon>
        <taxon>Pisolithus</taxon>
    </lineage>
</organism>
<dbReference type="AlphaFoldDB" id="A0A0C9Z177"/>
<dbReference type="EMBL" id="KN833734">
    <property type="protein sequence ID" value="KIK22836.1"/>
    <property type="molecule type" value="Genomic_DNA"/>
</dbReference>
<proteinExistence type="predicted"/>
<feature type="non-terminal residue" evidence="1">
    <location>
        <position position="1"/>
    </location>
</feature>
<reference evidence="1 2" key="1">
    <citation type="submission" date="2014-04" db="EMBL/GenBank/DDBJ databases">
        <authorList>
            <consortium name="DOE Joint Genome Institute"/>
            <person name="Kuo A."/>
            <person name="Kohler A."/>
            <person name="Costa M.D."/>
            <person name="Nagy L.G."/>
            <person name="Floudas D."/>
            <person name="Copeland A."/>
            <person name="Barry K.W."/>
            <person name="Cichocki N."/>
            <person name="Veneault-Fourrey C."/>
            <person name="LaButti K."/>
            <person name="Lindquist E.A."/>
            <person name="Lipzen A."/>
            <person name="Lundell T."/>
            <person name="Morin E."/>
            <person name="Murat C."/>
            <person name="Sun H."/>
            <person name="Tunlid A."/>
            <person name="Henrissat B."/>
            <person name="Grigoriev I.V."/>
            <person name="Hibbett D.S."/>
            <person name="Martin F."/>
            <person name="Nordberg H.P."/>
            <person name="Cantor M.N."/>
            <person name="Hua S.X."/>
        </authorList>
    </citation>
    <scope>NUCLEOTIDE SEQUENCE [LARGE SCALE GENOMIC DNA]</scope>
    <source>
        <strain evidence="1 2">441</strain>
    </source>
</reference>
<dbReference type="Proteomes" id="UP000054018">
    <property type="component" value="Unassembled WGS sequence"/>
</dbReference>
<protein>
    <submittedName>
        <fullName evidence="1">Unplaced genomic scaffold scaffold_50, whole genome shotgun sequence</fullName>
    </submittedName>
</protein>
<sequence length="59" mass="6542">VTTTQGVTTLAHQSCSFREILAYISVYYSTTSMMHYHGHHSYQKAAGSQPCVVFLNNAC</sequence>
<accession>A0A0C9Z177</accession>